<keyword evidence="2" id="KW-1185">Reference proteome</keyword>
<accession>W2T911</accession>
<evidence type="ECO:0000313" key="1">
    <source>
        <dbReference type="EMBL" id="ETN78500.1"/>
    </source>
</evidence>
<reference evidence="2" key="1">
    <citation type="journal article" date="2014" name="Nat. Genet.">
        <title>Genome of the human hookworm Necator americanus.</title>
        <authorList>
            <person name="Tang Y.T."/>
            <person name="Gao X."/>
            <person name="Rosa B.A."/>
            <person name="Abubucker S."/>
            <person name="Hallsworth-Pepin K."/>
            <person name="Martin J."/>
            <person name="Tyagi R."/>
            <person name="Heizer E."/>
            <person name="Zhang X."/>
            <person name="Bhonagiri-Palsikar V."/>
            <person name="Minx P."/>
            <person name="Warren W.C."/>
            <person name="Wang Q."/>
            <person name="Zhan B."/>
            <person name="Hotez P.J."/>
            <person name="Sternberg P.W."/>
            <person name="Dougall A."/>
            <person name="Gaze S.T."/>
            <person name="Mulvenna J."/>
            <person name="Sotillo J."/>
            <person name="Ranganathan S."/>
            <person name="Rabelo E.M."/>
            <person name="Wilson R.K."/>
            <person name="Felgner P.L."/>
            <person name="Bethony J."/>
            <person name="Hawdon J.M."/>
            <person name="Gasser R.B."/>
            <person name="Loukas A."/>
            <person name="Mitreva M."/>
        </authorList>
    </citation>
    <scope>NUCLEOTIDE SEQUENCE [LARGE SCALE GENOMIC DNA]</scope>
</reference>
<sequence>MQLFKDLFLRADYSAKTFFIENMECMIHRNGKGEHSADIVATDKLRQTENVHIEYPRFSCGKE</sequence>
<protein>
    <submittedName>
        <fullName evidence="1">Uncharacterized protein</fullName>
    </submittedName>
</protein>
<dbReference type="KEGG" id="nai:NECAME_10319"/>
<gene>
    <name evidence="1" type="ORF">NECAME_10319</name>
</gene>
<evidence type="ECO:0000313" key="2">
    <source>
        <dbReference type="Proteomes" id="UP000053676"/>
    </source>
</evidence>
<name>W2T911_NECAM</name>
<dbReference type="EMBL" id="KI659881">
    <property type="protein sequence ID" value="ETN78500.1"/>
    <property type="molecule type" value="Genomic_DNA"/>
</dbReference>
<organism evidence="1 2">
    <name type="scientific">Necator americanus</name>
    <name type="common">Human hookworm</name>
    <dbReference type="NCBI Taxonomy" id="51031"/>
    <lineage>
        <taxon>Eukaryota</taxon>
        <taxon>Metazoa</taxon>
        <taxon>Ecdysozoa</taxon>
        <taxon>Nematoda</taxon>
        <taxon>Chromadorea</taxon>
        <taxon>Rhabditida</taxon>
        <taxon>Rhabditina</taxon>
        <taxon>Rhabditomorpha</taxon>
        <taxon>Strongyloidea</taxon>
        <taxon>Ancylostomatidae</taxon>
        <taxon>Bunostominae</taxon>
        <taxon>Necator</taxon>
    </lineage>
</organism>
<proteinExistence type="predicted"/>
<dbReference type="AlphaFoldDB" id="W2T911"/>
<dbReference type="Proteomes" id="UP000053676">
    <property type="component" value="Unassembled WGS sequence"/>
</dbReference>